<name>A0ABS4BHB3_9HYPH</name>
<organism evidence="1 2">
    <name type="scientific">Jiella mangrovi</name>
    <dbReference type="NCBI Taxonomy" id="2821407"/>
    <lineage>
        <taxon>Bacteria</taxon>
        <taxon>Pseudomonadati</taxon>
        <taxon>Pseudomonadota</taxon>
        <taxon>Alphaproteobacteria</taxon>
        <taxon>Hyphomicrobiales</taxon>
        <taxon>Aurantimonadaceae</taxon>
        <taxon>Jiella</taxon>
    </lineage>
</organism>
<evidence type="ECO:0000313" key="2">
    <source>
        <dbReference type="Proteomes" id="UP000678276"/>
    </source>
</evidence>
<gene>
    <name evidence="1" type="ORF">J6595_11120</name>
</gene>
<keyword evidence="2" id="KW-1185">Reference proteome</keyword>
<accession>A0ABS4BHB3</accession>
<dbReference type="Proteomes" id="UP000678276">
    <property type="component" value="Unassembled WGS sequence"/>
</dbReference>
<reference evidence="1 2" key="1">
    <citation type="submission" date="2021-04" db="EMBL/GenBank/DDBJ databases">
        <title>Whole genome sequence of Jiella sp. KSK16Y-1.</title>
        <authorList>
            <person name="Tuo L."/>
        </authorList>
    </citation>
    <scope>NUCLEOTIDE SEQUENCE [LARGE SCALE GENOMIC DNA]</scope>
    <source>
        <strain evidence="1 2">KSK16Y-1</strain>
    </source>
</reference>
<evidence type="ECO:0000313" key="1">
    <source>
        <dbReference type="EMBL" id="MBP0616133.1"/>
    </source>
</evidence>
<proteinExistence type="predicted"/>
<sequence>MMPTGGFFAPRETAVGPLELDGDQNIPTADRQTSSLAKACAAPSVLMRIEPWSSLTDQGD</sequence>
<comment type="caution">
    <text evidence="1">The sequence shown here is derived from an EMBL/GenBank/DDBJ whole genome shotgun (WGS) entry which is preliminary data.</text>
</comment>
<dbReference type="EMBL" id="JAGJCF010000006">
    <property type="protein sequence ID" value="MBP0616133.1"/>
    <property type="molecule type" value="Genomic_DNA"/>
</dbReference>
<protein>
    <submittedName>
        <fullName evidence="1">Uncharacterized protein</fullName>
    </submittedName>
</protein>